<evidence type="ECO:0000256" key="3">
    <source>
        <dbReference type="ARBA" id="ARBA00022763"/>
    </source>
</evidence>
<dbReference type="Pfam" id="PF13361">
    <property type="entry name" value="UvrD_C"/>
    <property type="match status" value="1"/>
</dbReference>
<dbReference type="InterPro" id="IPR000212">
    <property type="entry name" value="DNA_helicase_UvrD/REP"/>
</dbReference>
<dbReference type="InterPro" id="IPR014151">
    <property type="entry name" value="DNA_helicase_AddA"/>
</dbReference>
<dbReference type="GO" id="GO:0043138">
    <property type="term" value="F:3'-5' DNA helicase activity"/>
    <property type="evidence" value="ECO:0007669"/>
    <property type="project" value="UniProtKB-EC"/>
</dbReference>
<proteinExistence type="predicted"/>
<dbReference type="GO" id="GO:0003677">
    <property type="term" value="F:DNA binding"/>
    <property type="evidence" value="ECO:0007669"/>
    <property type="project" value="UniProtKB-KW"/>
</dbReference>
<dbReference type="Pfam" id="PF12705">
    <property type="entry name" value="PDDEXK_1"/>
    <property type="match status" value="1"/>
</dbReference>
<dbReference type="PROSITE" id="PS51217">
    <property type="entry name" value="UVRD_HELICASE_CTER"/>
    <property type="match status" value="1"/>
</dbReference>
<dbReference type="SUPFAM" id="SSF52980">
    <property type="entry name" value="Restriction endonuclease-like"/>
    <property type="match status" value="1"/>
</dbReference>
<feature type="binding site" evidence="15">
    <location>
        <begin position="29"/>
        <end position="36"/>
    </location>
    <ligand>
        <name>ATP</name>
        <dbReference type="ChEBI" id="CHEBI:30616"/>
    </ligand>
</feature>
<evidence type="ECO:0000313" key="18">
    <source>
        <dbReference type="EMBL" id="AXK82360.1"/>
    </source>
</evidence>
<dbReference type="InterPro" id="IPR011604">
    <property type="entry name" value="PDDEXK-like_dom_sf"/>
</dbReference>
<dbReference type="InterPro" id="IPR014016">
    <property type="entry name" value="UvrD-like_ATP-bd"/>
</dbReference>
<evidence type="ECO:0000256" key="11">
    <source>
        <dbReference type="ARBA" id="ARBA00034617"/>
    </source>
</evidence>
<evidence type="ECO:0000256" key="13">
    <source>
        <dbReference type="ARBA" id="ARBA00034923"/>
    </source>
</evidence>
<keyword evidence="6" id="KW-0269">Exonuclease</keyword>
<dbReference type="GO" id="GO:0033202">
    <property type="term" value="C:DNA helicase complex"/>
    <property type="evidence" value="ECO:0007669"/>
    <property type="project" value="TreeGrafter"/>
</dbReference>
<protein>
    <recommendedName>
        <fullName evidence="12">DNA 3'-5' helicase</fullName>
        <ecNumber evidence="12">5.6.2.4</ecNumber>
    </recommendedName>
    <alternativeName>
        <fullName evidence="13">DNA 3'-5' helicase II</fullName>
    </alternativeName>
</protein>
<keyword evidence="7 15" id="KW-0067">ATP-binding</keyword>
<dbReference type="PROSITE" id="PS51198">
    <property type="entry name" value="UVRD_HELICASE_ATP_BIND"/>
    <property type="match status" value="1"/>
</dbReference>
<dbReference type="GO" id="GO:0005829">
    <property type="term" value="C:cytosol"/>
    <property type="evidence" value="ECO:0007669"/>
    <property type="project" value="TreeGrafter"/>
</dbReference>
<evidence type="ECO:0000256" key="1">
    <source>
        <dbReference type="ARBA" id="ARBA00022722"/>
    </source>
</evidence>
<evidence type="ECO:0000256" key="15">
    <source>
        <dbReference type="PROSITE-ProRule" id="PRU00560"/>
    </source>
</evidence>
<dbReference type="Proteomes" id="UP000254889">
    <property type="component" value="Chromosome"/>
</dbReference>
<evidence type="ECO:0000256" key="12">
    <source>
        <dbReference type="ARBA" id="ARBA00034808"/>
    </source>
</evidence>
<evidence type="ECO:0000256" key="14">
    <source>
        <dbReference type="ARBA" id="ARBA00048988"/>
    </source>
</evidence>
<dbReference type="EMBL" id="CP031417">
    <property type="protein sequence ID" value="AXK82360.1"/>
    <property type="molecule type" value="Genomic_DNA"/>
</dbReference>
<keyword evidence="8" id="KW-0238">DNA-binding</keyword>
<dbReference type="EC" id="5.6.2.4" evidence="12"/>
<keyword evidence="3" id="KW-0227">DNA damage</keyword>
<dbReference type="Pfam" id="PF00580">
    <property type="entry name" value="UvrD-helicase"/>
    <property type="match status" value="1"/>
</dbReference>
<comment type="catalytic activity">
    <reaction evidence="11">
        <text>Couples ATP hydrolysis with the unwinding of duplex DNA by translocating in the 3'-5' direction.</text>
        <dbReference type="EC" id="5.6.2.4"/>
    </reaction>
</comment>
<dbReference type="Gene3D" id="3.40.50.300">
    <property type="entry name" value="P-loop containing nucleotide triphosphate hydrolases"/>
    <property type="match status" value="4"/>
</dbReference>
<dbReference type="KEGG" id="ptaw:DW352_18675"/>
<dbReference type="AlphaFoldDB" id="A0A345ZZL3"/>
<evidence type="ECO:0000256" key="7">
    <source>
        <dbReference type="ARBA" id="ARBA00022840"/>
    </source>
</evidence>
<evidence type="ECO:0000259" key="16">
    <source>
        <dbReference type="PROSITE" id="PS51198"/>
    </source>
</evidence>
<dbReference type="PANTHER" id="PTHR11070:SF2">
    <property type="entry name" value="ATP-DEPENDENT DNA HELICASE SRS2"/>
    <property type="match status" value="1"/>
</dbReference>
<evidence type="ECO:0000256" key="4">
    <source>
        <dbReference type="ARBA" id="ARBA00022801"/>
    </source>
</evidence>
<dbReference type="RefSeq" id="WP_115692739.1">
    <property type="nucleotide sequence ID" value="NZ_CP031417.1"/>
</dbReference>
<accession>A0A345ZZL3</accession>
<evidence type="ECO:0000256" key="10">
    <source>
        <dbReference type="ARBA" id="ARBA00023235"/>
    </source>
</evidence>
<feature type="domain" description="UvrD-like helicase ATP-binding" evidence="16">
    <location>
        <begin position="8"/>
        <end position="489"/>
    </location>
</feature>
<keyword evidence="10" id="KW-0413">Isomerase</keyword>
<dbReference type="GO" id="GO:0004527">
    <property type="term" value="F:exonuclease activity"/>
    <property type="evidence" value="ECO:0007669"/>
    <property type="project" value="UniProtKB-KW"/>
</dbReference>
<dbReference type="SUPFAM" id="SSF52540">
    <property type="entry name" value="P-loop containing nucleoside triphosphate hydrolases"/>
    <property type="match status" value="1"/>
</dbReference>
<organism evidence="18 19">
    <name type="scientific">Pseudolabrys taiwanensis</name>
    <dbReference type="NCBI Taxonomy" id="331696"/>
    <lineage>
        <taxon>Bacteria</taxon>
        <taxon>Pseudomonadati</taxon>
        <taxon>Pseudomonadota</taxon>
        <taxon>Alphaproteobacteria</taxon>
        <taxon>Hyphomicrobiales</taxon>
        <taxon>Xanthobacteraceae</taxon>
        <taxon>Pseudolabrys</taxon>
    </lineage>
</organism>
<keyword evidence="2 15" id="KW-0547">Nucleotide-binding</keyword>
<keyword evidence="1" id="KW-0540">Nuclease</keyword>
<dbReference type="InterPro" id="IPR014017">
    <property type="entry name" value="DNA_helicase_UvrD-like_C"/>
</dbReference>
<evidence type="ECO:0000256" key="9">
    <source>
        <dbReference type="ARBA" id="ARBA00023204"/>
    </source>
</evidence>
<gene>
    <name evidence="18" type="primary">addA</name>
    <name evidence="18" type="ORF">DW352_18675</name>
</gene>
<evidence type="ECO:0000313" key="19">
    <source>
        <dbReference type="Proteomes" id="UP000254889"/>
    </source>
</evidence>
<dbReference type="InterPro" id="IPR038726">
    <property type="entry name" value="PDDEXK_AddAB-type"/>
</dbReference>
<dbReference type="InterPro" id="IPR027417">
    <property type="entry name" value="P-loop_NTPase"/>
</dbReference>
<dbReference type="GO" id="GO:0000725">
    <property type="term" value="P:recombinational repair"/>
    <property type="evidence" value="ECO:0007669"/>
    <property type="project" value="TreeGrafter"/>
</dbReference>
<dbReference type="Gene3D" id="3.90.320.10">
    <property type="match status" value="1"/>
</dbReference>
<dbReference type="OrthoDB" id="9810135at2"/>
<dbReference type="InterPro" id="IPR011335">
    <property type="entry name" value="Restrct_endonuc-II-like"/>
</dbReference>
<dbReference type="PANTHER" id="PTHR11070">
    <property type="entry name" value="UVRD / RECB / PCRA DNA HELICASE FAMILY MEMBER"/>
    <property type="match status" value="1"/>
</dbReference>
<evidence type="ECO:0000256" key="8">
    <source>
        <dbReference type="ARBA" id="ARBA00023125"/>
    </source>
</evidence>
<keyword evidence="9" id="KW-0234">DNA repair</keyword>
<evidence type="ECO:0000256" key="2">
    <source>
        <dbReference type="ARBA" id="ARBA00022741"/>
    </source>
</evidence>
<keyword evidence="5 15" id="KW-0347">Helicase</keyword>
<keyword evidence="4 15" id="KW-0378">Hydrolase</keyword>
<name>A0A345ZZL3_9HYPH</name>
<evidence type="ECO:0000256" key="6">
    <source>
        <dbReference type="ARBA" id="ARBA00022839"/>
    </source>
</evidence>
<dbReference type="NCBIfam" id="TIGR02784">
    <property type="entry name" value="addA_alphas"/>
    <property type="match status" value="1"/>
</dbReference>
<keyword evidence="19" id="KW-1185">Reference proteome</keyword>
<comment type="catalytic activity">
    <reaction evidence="14">
        <text>ATP + H2O = ADP + phosphate + H(+)</text>
        <dbReference type="Rhea" id="RHEA:13065"/>
        <dbReference type="ChEBI" id="CHEBI:15377"/>
        <dbReference type="ChEBI" id="CHEBI:15378"/>
        <dbReference type="ChEBI" id="CHEBI:30616"/>
        <dbReference type="ChEBI" id="CHEBI:43474"/>
        <dbReference type="ChEBI" id="CHEBI:456216"/>
        <dbReference type="EC" id="5.6.2.4"/>
    </reaction>
</comment>
<reference evidence="18 19" key="1">
    <citation type="submission" date="2018-07" db="EMBL/GenBank/DDBJ databases">
        <authorList>
            <person name="Quirk P.G."/>
            <person name="Krulwich T.A."/>
        </authorList>
    </citation>
    <scope>NUCLEOTIDE SEQUENCE [LARGE SCALE GENOMIC DNA]</scope>
    <source>
        <strain evidence="18 19">CC-BB4</strain>
    </source>
</reference>
<dbReference type="GO" id="GO:0005524">
    <property type="term" value="F:ATP binding"/>
    <property type="evidence" value="ECO:0007669"/>
    <property type="project" value="UniProtKB-UniRule"/>
</dbReference>
<evidence type="ECO:0000256" key="5">
    <source>
        <dbReference type="ARBA" id="ARBA00022806"/>
    </source>
</evidence>
<evidence type="ECO:0000259" key="17">
    <source>
        <dbReference type="PROSITE" id="PS51217"/>
    </source>
</evidence>
<feature type="domain" description="UvrD-like helicase C-terminal" evidence="17">
    <location>
        <begin position="520"/>
        <end position="780"/>
    </location>
</feature>
<sequence>MTSSRTIPPDVRRVQIEAADPDISAFVSANAGSGKTHVLAQRVINLLLRGCDPAKILCITFTKAAAANMANRVFDTLAEWTTLDDAALDKRIEQSTGKKPGPSERARARRLFASALETPGGLKVQTIHAFCTRLLHQFPFEANVAARFTVLDEASTTQLLDQLTLDVLQEAAADPGSALGKALATAIVVAADQTFKDVITDAIRERDALAAWIGKAGSVAAAIDELSASFGLDPADTRESIEAEFFDASHVPPGDWPGLIDMLALGSANDKKHIAALQAARVAVGRDRIEQYLKVFCTSELEPRKNIITKALANDYPHWLERLQAEQGRVCALLARERALGARDRTSALVTIAAEVINRYSKEKNRRALLDYDDLIDKTLPLLSDGASAWVHYKLDLGIDHMLIDEAQDTSPQQWQIIQLLASEFSPGGARDNVKRTVFAVGDEKQSIFSFQGARPREFDAMRRLFERQFDNPAQGWRYLRFHRSFRSGQSVLGSVDQVFKAREVYASITTDEVGIPEHQALPDAAPGFVELWPLIQAADRREIEGWDAPFDTESEESPRVRLARKIATNVKRWTAQGLKAGDVLILVRQRGPLFEAIIRALKEARVPVAGADRLVLTEHIAVMDLLALADCLLLPDDDLALASVLKSPLFGLSEEQLFALAWNRDGALRAALRDNADFAETERALADMARAARHNTPFGFFAYVLGARGGRKQFLARLGLEANDALDEFLNLALDYEARDTPSLQGFVDWLRKAQSEVRRDMEMARDEVRVMTVHGAKGLEANTVILADTTSAPTGPRDPRLLHLPGGPVVWGTARSDDVGAMSEARERVRTDARDEYRRLLYVAMTRAAERLIVCGTQGRTKIPDGCWYSLVCDALELDCTTEPADDGDGEVLRYRKGEAQPAAAQPREEMQQPGLTLVPAWLSQAAKPEPVAVRTVTPSTVEEAVTRKPGATADTLALVRGRLTHRLMQALPDIPAARRAPAAADYLARAGTELPAGERDALAAQVMRVLEHPRLAALYGPESRAEVPIVGRLVLNGETIQVSGQIDRLAITEDTVFIGDFKTNRPPPTRIDEVPRPYITQLALYRAVLMKLYPDKAVRAALIWTEVPDLMELSTETLEAALAQVKPA</sequence>